<reference evidence="10" key="2">
    <citation type="submission" date="2025-08" db="UniProtKB">
        <authorList>
            <consortium name="Ensembl"/>
        </authorList>
    </citation>
    <scope>IDENTIFICATION</scope>
</reference>
<dbReference type="InterPro" id="IPR056429">
    <property type="entry name" value="PH_CMIP"/>
</dbReference>
<dbReference type="SUPFAM" id="SSF50729">
    <property type="entry name" value="PH domain-like"/>
    <property type="match status" value="1"/>
</dbReference>
<keyword evidence="6" id="KW-0539">Nucleus</keyword>
<gene>
    <name evidence="10" type="primary">cmip</name>
</gene>
<dbReference type="SUPFAM" id="SSF52047">
    <property type="entry name" value="RNI-like"/>
    <property type="match status" value="1"/>
</dbReference>
<evidence type="ECO:0000313" key="11">
    <source>
        <dbReference type="Proteomes" id="UP000005226"/>
    </source>
</evidence>
<proteinExistence type="predicted"/>
<protein>
    <recommendedName>
        <fullName evidence="7">C-Maf-inducing protein</fullName>
    </recommendedName>
</protein>
<accession>A0A674MP19</accession>
<evidence type="ECO:0000256" key="1">
    <source>
        <dbReference type="ARBA" id="ARBA00004123"/>
    </source>
</evidence>
<dbReference type="PANTHER" id="PTHR25480:SF0">
    <property type="entry name" value="C-MAF-INDUCING PROTEIN"/>
    <property type="match status" value="1"/>
</dbReference>
<dbReference type="PANTHER" id="PTHR25480">
    <property type="entry name" value="LEUCINE-RICH REPEAT-CONTAINING PROTEIN 73"/>
    <property type="match status" value="1"/>
</dbReference>
<feature type="domain" description="C-Maf-inducing protein PH" evidence="9">
    <location>
        <begin position="53"/>
        <end position="171"/>
    </location>
</feature>
<keyword evidence="11" id="KW-1185">Reference proteome</keyword>
<dbReference type="Gene3D" id="3.80.10.10">
    <property type="entry name" value="Ribonuclease Inhibitor"/>
    <property type="match status" value="1"/>
</dbReference>
<dbReference type="FunFam" id="3.80.10.10:FF:000030">
    <property type="entry name" value="C-Maf-inducing protein-like protein"/>
    <property type="match status" value="1"/>
</dbReference>
<evidence type="ECO:0000256" key="3">
    <source>
        <dbReference type="ARBA" id="ARBA00022490"/>
    </source>
</evidence>
<feature type="region of interest" description="Disordered" evidence="8">
    <location>
        <begin position="1"/>
        <end position="39"/>
    </location>
</feature>
<name>A0A674MP19_TAKRU</name>
<evidence type="ECO:0000256" key="7">
    <source>
        <dbReference type="ARBA" id="ARBA00073282"/>
    </source>
</evidence>
<dbReference type="AlphaFoldDB" id="A0A674MP19"/>
<dbReference type="GO" id="GO:0005654">
    <property type="term" value="C:nucleoplasm"/>
    <property type="evidence" value="ECO:0007669"/>
    <property type="project" value="TreeGrafter"/>
</dbReference>
<dbReference type="GO" id="GO:0005829">
    <property type="term" value="C:cytosol"/>
    <property type="evidence" value="ECO:0007669"/>
    <property type="project" value="TreeGrafter"/>
</dbReference>
<feature type="compositionally biased region" description="Gly residues" evidence="8">
    <location>
        <begin position="1"/>
        <end position="11"/>
    </location>
</feature>
<dbReference type="Ensembl" id="ENSTRUT00000067298.1">
    <property type="protein sequence ID" value="ENSTRUP00000062883.1"/>
    <property type="gene ID" value="ENSTRUG00000001215.3"/>
</dbReference>
<dbReference type="GeneTree" id="ENSGT00390000018220"/>
<sequence>IDEPVGGGGGGGRRRDCEENKPLLGEMSEGNNNTKTAGPCKRSVHHCGGGGMRYKLLHEGDIQVCALKHPRTFLSKILTSKFLRRWEPHHLSLLDGSLTSATPTGYMETPLSYSTIEDLQLLSWDNAPKYCVQLSVPGGTVLLQAANSYLRDQWFHSLQWKKKIYKYRKVLNNPSRWDVVLKEIRALVDMALSSPLQDDSIHQAPLHIISTLLAENSSLSPQDHENIIVAIAPLLENNHPPPDLCEFFCKHCRERPRSMVVIEVFTPVVQRILKHNMDFGKCPRLRLFTQEYILALNELNAGMEVVKKFVHSMHGPTGQCPHPRVLPNLVAVCLAAIYSCYEEFINSRDNSPSLKEIRNGCQQLNDRKPPLPLRLLRPEPPTPPPPATLLPLTATSSPILVELERNNNSANAKRNADPSGGNGEPNLIDCLLVSPAVNTLSIQLPAQADRVLGCFALILKMLSDYDDWRPALASLLQPIPFPKEALAHAKFTKELKYVIQRFAEDPRQEVHSCLLSVRSGKDGWFQLYSPGGVACDDDGELFASMVHILMGSCYKTKKFLLSLAENKLGPCMLLALRGNQTMVEILCLMLEYNIIENKDTQLQIISTLESTQVGRRMYEQLCDRQRELKELQRKGGPTRLTLPSKSTDADLARLLSSGSFGNLENLSLAFTNVTSACAEQLIKLPSLKQLNLWSTQFGDAGLRLLSEHLACLQVLNLCETPVTDAGLLALSSMKSLCSLNMNSTKLTADTYEDLKAKLPNLKEVDVRYTEAW</sequence>
<dbReference type="Pfam" id="PF23066">
    <property type="entry name" value="PH_21"/>
    <property type="match status" value="1"/>
</dbReference>
<keyword evidence="3" id="KW-0963">Cytoplasm</keyword>
<evidence type="ECO:0000256" key="5">
    <source>
        <dbReference type="ARBA" id="ARBA00022737"/>
    </source>
</evidence>
<organism evidence="10 11">
    <name type="scientific">Takifugu rubripes</name>
    <name type="common">Japanese pufferfish</name>
    <name type="synonym">Fugu rubripes</name>
    <dbReference type="NCBI Taxonomy" id="31033"/>
    <lineage>
        <taxon>Eukaryota</taxon>
        <taxon>Metazoa</taxon>
        <taxon>Chordata</taxon>
        <taxon>Craniata</taxon>
        <taxon>Vertebrata</taxon>
        <taxon>Euteleostomi</taxon>
        <taxon>Actinopterygii</taxon>
        <taxon>Neopterygii</taxon>
        <taxon>Teleostei</taxon>
        <taxon>Neoteleostei</taxon>
        <taxon>Acanthomorphata</taxon>
        <taxon>Eupercaria</taxon>
        <taxon>Tetraodontiformes</taxon>
        <taxon>Tetradontoidea</taxon>
        <taxon>Tetraodontidae</taxon>
        <taxon>Takifugu</taxon>
    </lineage>
</organism>
<evidence type="ECO:0000256" key="2">
    <source>
        <dbReference type="ARBA" id="ARBA00004496"/>
    </source>
</evidence>
<keyword evidence="4" id="KW-0433">Leucine-rich repeat</keyword>
<dbReference type="InterPro" id="IPR032675">
    <property type="entry name" value="LRR_dom_sf"/>
</dbReference>
<evidence type="ECO:0000259" key="9">
    <source>
        <dbReference type="Pfam" id="PF23066"/>
    </source>
</evidence>
<evidence type="ECO:0000256" key="4">
    <source>
        <dbReference type="ARBA" id="ARBA00022614"/>
    </source>
</evidence>
<dbReference type="InterPro" id="IPR052813">
    <property type="entry name" value="CMIP"/>
</dbReference>
<evidence type="ECO:0000313" key="10">
    <source>
        <dbReference type="Ensembl" id="ENSTRUP00000062883.1"/>
    </source>
</evidence>
<evidence type="ECO:0000256" key="8">
    <source>
        <dbReference type="SAM" id="MobiDB-lite"/>
    </source>
</evidence>
<comment type="subcellular location">
    <subcellularLocation>
        <location evidence="2">Cytoplasm</location>
    </subcellularLocation>
    <subcellularLocation>
        <location evidence="1">Nucleus</location>
    </subcellularLocation>
</comment>
<reference evidence="10" key="3">
    <citation type="submission" date="2025-09" db="UniProtKB">
        <authorList>
            <consortium name="Ensembl"/>
        </authorList>
    </citation>
    <scope>IDENTIFICATION</scope>
</reference>
<evidence type="ECO:0000256" key="6">
    <source>
        <dbReference type="ARBA" id="ARBA00023242"/>
    </source>
</evidence>
<keyword evidence="5" id="KW-0677">Repeat</keyword>
<reference evidence="10" key="1">
    <citation type="journal article" date="2011" name="Genome Biol. Evol.">
        <title>Integration of the genetic map and genome assembly of fugu facilitates insights into distinct features of genome evolution in teleosts and mammals.</title>
        <authorList>
            <person name="Kai W."/>
            <person name="Kikuchi K."/>
            <person name="Tohari S."/>
            <person name="Chew A.K."/>
            <person name="Tay A."/>
            <person name="Fujiwara A."/>
            <person name="Hosoya S."/>
            <person name="Suetake H."/>
            <person name="Naruse K."/>
            <person name="Brenner S."/>
            <person name="Suzuki Y."/>
            <person name="Venkatesh B."/>
        </authorList>
    </citation>
    <scope>NUCLEOTIDE SEQUENCE [LARGE SCALE GENOMIC DNA]</scope>
</reference>
<dbReference type="Proteomes" id="UP000005226">
    <property type="component" value="Unplaced"/>
</dbReference>